<dbReference type="EMBL" id="VSWC01000066">
    <property type="protein sequence ID" value="KAA1097267.1"/>
    <property type="molecule type" value="Genomic_DNA"/>
</dbReference>
<protein>
    <recommendedName>
        <fullName evidence="4">Secreted protein</fullName>
    </recommendedName>
</protein>
<dbReference type="AlphaFoldDB" id="A0A5B0P6P9"/>
<gene>
    <name evidence="2" type="ORF">PGT21_001016</name>
</gene>
<evidence type="ECO:0000256" key="1">
    <source>
        <dbReference type="SAM" id="SignalP"/>
    </source>
</evidence>
<keyword evidence="3" id="KW-1185">Reference proteome</keyword>
<feature type="chain" id="PRO_5022727811" description="Secreted protein" evidence="1">
    <location>
        <begin position="18"/>
        <end position="64"/>
    </location>
</feature>
<dbReference type="PROSITE" id="PS51257">
    <property type="entry name" value="PROKAR_LIPOPROTEIN"/>
    <property type="match status" value="1"/>
</dbReference>
<dbReference type="Proteomes" id="UP000324748">
    <property type="component" value="Unassembled WGS sequence"/>
</dbReference>
<evidence type="ECO:0000313" key="3">
    <source>
        <dbReference type="Proteomes" id="UP000324748"/>
    </source>
</evidence>
<evidence type="ECO:0008006" key="4">
    <source>
        <dbReference type="Google" id="ProtNLM"/>
    </source>
</evidence>
<evidence type="ECO:0000313" key="2">
    <source>
        <dbReference type="EMBL" id="KAA1097267.1"/>
    </source>
</evidence>
<sequence length="64" mass="7622">MDRRLLLIIYLLRGSSCSSTTLAACEDDTDLLISLTRARHLMDRWLLFIFAVDLRFHHNDRFPW</sequence>
<keyword evidence="1" id="KW-0732">Signal</keyword>
<accession>A0A5B0P6P9</accession>
<reference evidence="2 3" key="1">
    <citation type="submission" date="2019-05" db="EMBL/GenBank/DDBJ databases">
        <title>Emergence of the Ug99 lineage of the wheat stem rust pathogen through somatic hybridization.</title>
        <authorList>
            <person name="Li F."/>
            <person name="Upadhyaya N.M."/>
            <person name="Sperschneider J."/>
            <person name="Matny O."/>
            <person name="Nguyen-Phuc H."/>
            <person name="Mago R."/>
            <person name="Raley C."/>
            <person name="Miller M.E."/>
            <person name="Silverstein K.A.T."/>
            <person name="Henningsen E."/>
            <person name="Hirsch C.D."/>
            <person name="Visser B."/>
            <person name="Pretorius Z.A."/>
            <person name="Steffenson B.J."/>
            <person name="Schwessinger B."/>
            <person name="Dodds P.N."/>
            <person name="Figueroa M."/>
        </authorList>
    </citation>
    <scope>NUCLEOTIDE SEQUENCE [LARGE SCALE GENOMIC DNA]</scope>
    <source>
        <strain evidence="2">21-0</strain>
    </source>
</reference>
<feature type="signal peptide" evidence="1">
    <location>
        <begin position="1"/>
        <end position="17"/>
    </location>
</feature>
<organism evidence="2 3">
    <name type="scientific">Puccinia graminis f. sp. tritici</name>
    <dbReference type="NCBI Taxonomy" id="56615"/>
    <lineage>
        <taxon>Eukaryota</taxon>
        <taxon>Fungi</taxon>
        <taxon>Dikarya</taxon>
        <taxon>Basidiomycota</taxon>
        <taxon>Pucciniomycotina</taxon>
        <taxon>Pucciniomycetes</taxon>
        <taxon>Pucciniales</taxon>
        <taxon>Pucciniaceae</taxon>
        <taxon>Puccinia</taxon>
    </lineage>
</organism>
<name>A0A5B0P6P9_PUCGR</name>
<proteinExistence type="predicted"/>
<comment type="caution">
    <text evidence="2">The sequence shown here is derived from an EMBL/GenBank/DDBJ whole genome shotgun (WGS) entry which is preliminary data.</text>
</comment>